<dbReference type="CDD" id="cd04301">
    <property type="entry name" value="NAT_SF"/>
    <property type="match status" value="1"/>
</dbReference>
<dbReference type="Gene3D" id="3.40.630.30">
    <property type="match status" value="1"/>
</dbReference>
<dbReference type="Proteomes" id="UP001299068">
    <property type="component" value="Unassembled WGS sequence"/>
</dbReference>
<evidence type="ECO:0000259" key="1">
    <source>
        <dbReference type="PROSITE" id="PS51186"/>
    </source>
</evidence>
<dbReference type="InterPro" id="IPR000182">
    <property type="entry name" value="GNAT_dom"/>
</dbReference>
<dbReference type="RefSeq" id="WP_221860327.1">
    <property type="nucleotide sequence ID" value="NZ_JAIKTU010000005.1"/>
</dbReference>
<reference evidence="2 3" key="1">
    <citation type="journal article" date="2021" name="Cell Host Microbe">
        <title>in vivo commensal control of Clostridioides difficile virulence.</title>
        <authorList>
            <person name="Girinathan B.P."/>
            <person name="Dibenedetto N."/>
            <person name="Worley J.N."/>
            <person name="Peltier J."/>
            <person name="Arrieta-Ortiz M.L."/>
            <person name="Rupa Christinal Immanuel S."/>
            <person name="Lavin R."/>
            <person name="Delaney M.L."/>
            <person name="Cummins C."/>
            <person name="Hoffmann M."/>
            <person name="Luo Y."/>
            <person name="Gonzalez-Escalona N."/>
            <person name="Allard M."/>
            <person name="Onderdonk A.B."/>
            <person name="Gerber G.K."/>
            <person name="Sonenshein A.L."/>
            <person name="Baliga N."/>
            <person name="Dupuy B."/>
            <person name="Bry L."/>
        </authorList>
    </citation>
    <scope>NUCLEOTIDE SEQUENCE [LARGE SCALE GENOMIC DNA]</scope>
    <source>
        <strain evidence="2 3">DSM 599</strain>
    </source>
</reference>
<accession>A0ABS7KWM9</accession>
<keyword evidence="2" id="KW-0012">Acyltransferase</keyword>
<proteinExistence type="predicted"/>
<evidence type="ECO:0000313" key="3">
    <source>
        <dbReference type="Proteomes" id="UP001299068"/>
    </source>
</evidence>
<comment type="caution">
    <text evidence="2">The sequence shown here is derived from an EMBL/GenBank/DDBJ whole genome shotgun (WGS) entry which is preliminary data.</text>
</comment>
<name>A0ABS7KWM9_CLOSR</name>
<gene>
    <name evidence="2" type="ORF">K5V21_07095</name>
</gene>
<keyword evidence="3" id="KW-1185">Reference proteome</keyword>
<feature type="domain" description="N-acetyltransferase" evidence="1">
    <location>
        <begin position="1"/>
        <end position="145"/>
    </location>
</feature>
<organism evidence="2 3">
    <name type="scientific">Clostridium sardiniense</name>
    <name type="common">Clostridium absonum</name>
    <dbReference type="NCBI Taxonomy" id="29369"/>
    <lineage>
        <taxon>Bacteria</taxon>
        <taxon>Bacillati</taxon>
        <taxon>Bacillota</taxon>
        <taxon>Clostridia</taxon>
        <taxon>Eubacteriales</taxon>
        <taxon>Clostridiaceae</taxon>
        <taxon>Clostridium</taxon>
    </lineage>
</organism>
<sequence>MRFEEITLEHLESVVNFYIKSFNSEPWNDRWTEESATKRLTQMINCEGSYGLVCYLDEEPVGMILGNHEYYYDAMHFNIKEFCVDHSKKGQGIGKKVLNEFTNRLKDKGINYIYLLTSRTDKTEGFYKKNEYESVDDVVMMERNI</sequence>
<evidence type="ECO:0000313" key="2">
    <source>
        <dbReference type="EMBL" id="MBY0755218.1"/>
    </source>
</evidence>
<dbReference type="EMBL" id="JAIKTU010000005">
    <property type="protein sequence ID" value="MBY0755218.1"/>
    <property type="molecule type" value="Genomic_DNA"/>
</dbReference>
<dbReference type="PROSITE" id="PS51186">
    <property type="entry name" value="GNAT"/>
    <property type="match status" value="1"/>
</dbReference>
<keyword evidence="2" id="KW-0808">Transferase</keyword>
<dbReference type="EC" id="2.3.1.-" evidence="2"/>
<protein>
    <submittedName>
        <fullName evidence="2">GNAT family N-acetyltransferase</fullName>
        <ecNumber evidence="2">2.3.1.-</ecNumber>
    </submittedName>
</protein>
<dbReference type="InterPro" id="IPR016181">
    <property type="entry name" value="Acyl_CoA_acyltransferase"/>
</dbReference>
<dbReference type="Pfam" id="PF00583">
    <property type="entry name" value="Acetyltransf_1"/>
    <property type="match status" value="1"/>
</dbReference>
<dbReference type="GO" id="GO:0016746">
    <property type="term" value="F:acyltransferase activity"/>
    <property type="evidence" value="ECO:0007669"/>
    <property type="project" value="UniProtKB-KW"/>
</dbReference>
<dbReference type="SUPFAM" id="SSF55729">
    <property type="entry name" value="Acyl-CoA N-acyltransferases (Nat)"/>
    <property type="match status" value="1"/>
</dbReference>